<protein>
    <submittedName>
        <fullName evidence="2">Uncharacterized protein</fullName>
    </submittedName>
</protein>
<keyword evidence="3" id="KW-1185">Reference proteome</keyword>
<evidence type="ECO:0000313" key="2">
    <source>
        <dbReference type="EMBL" id="MBZ2195806.1"/>
    </source>
</evidence>
<evidence type="ECO:0000256" key="1">
    <source>
        <dbReference type="SAM" id="MobiDB-lite"/>
    </source>
</evidence>
<reference evidence="2 3" key="1">
    <citation type="submission" date="2021-04" db="EMBL/GenBank/DDBJ databases">
        <title>Ruania sp. nov., isolated from sandy soil of mangrove forest.</title>
        <authorList>
            <person name="Ge X."/>
            <person name="Huang R."/>
            <person name="Liu W."/>
        </authorList>
    </citation>
    <scope>NUCLEOTIDE SEQUENCE [LARGE SCALE GENOMIC DNA]</scope>
    <source>
        <strain evidence="2 3">N2-46</strain>
    </source>
</reference>
<sequence>MFDNAYAAIAATRMGGPIQEDFARLNRRRRSRTGTRNSATRPRPSDNL</sequence>
<gene>
    <name evidence="2" type="ORF">KCQ71_06560</name>
</gene>
<evidence type="ECO:0000313" key="3">
    <source>
        <dbReference type="Proteomes" id="UP000826651"/>
    </source>
</evidence>
<accession>A0ABS7S941</accession>
<proteinExistence type="predicted"/>
<dbReference type="Proteomes" id="UP000826651">
    <property type="component" value="Unassembled WGS sequence"/>
</dbReference>
<feature type="region of interest" description="Disordered" evidence="1">
    <location>
        <begin position="17"/>
        <end position="48"/>
    </location>
</feature>
<name>A0ABS7S941_9MICO</name>
<organism evidence="2 3">
    <name type="scientific">Occultella gossypii</name>
    <dbReference type="NCBI Taxonomy" id="2800820"/>
    <lineage>
        <taxon>Bacteria</taxon>
        <taxon>Bacillati</taxon>
        <taxon>Actinomycetota</taxon>
        <taxon>Actinomycetes</taxon>
        <taxon>Micrococcales</taxon>
        <taxon>Ruaniaceae</taxon>
        <taxon>Occultella</taxon>
    </lineage>
</organism>
<dbReference type="EMBL" id="JAGSHT010000006">
    <property type="protein sequence ID" value="MBZ2195806.1"/>
    <property type="molecule type" value="Genomic_DNA"/>
</dbReference>
<dbReference type="RefSeq" id="WP_223404094.1">
    <property type="nucleotide sequence ID" value="NZ_JAGSHT010000006.1"/>
</dbReference>
<comment type="caution">
    <text evidence="2">The sequence shown here is derived from an EMBL/GenBank/DDBJ whole genome shotgun (WGS) entry which is preliminary data.</text>
</comment>